<proteinExistence type="predicted"/>
<organism evidence="1 2">
    <name type="scientific">Acidipila rosea</name>
    <dbReference type="NCBI Taxonomy" id="768535"/>
    <lineage>
        <taxon>Bacteria</taxon>
        <taxon>Pseudomonadati</taxon>
        <taxon>Acidobacteriota</taxon>
        <taxon>Terriglobia</taxon>
        <taxon>Terriglobales</taxon>
        <taxon>Acidobacteriaceae</taxon>
        <taxon>Acidipila</taxon>
    </lineage>
</organism>
<dbReference type="OrthoDB" id="113447at2"/>
<dbReference type="InterPro" id="IPR014718">
    <property type="entry name" value="GH-type_carb-bd"/>
</dbReference>
<dbReference type="RefSeq" id="WP_131996682.1">
    <property type="nucleotide sequence ID" value="NZ_SMGK01000003.1"/>
</dbReference>
<dbReference type="InterPro" id="IPR011013">
    <property type="entry name" value="Gal_mutarotase_sf_dom"/>
</dbReference>
<dbReference type="GO" id="GO:0030246">
    <property type="term" value="F:carbohydrate binding"/>
    <property type="evidence" value="ECO:0007669"/>
    <property type="project" value="InterPro"/>
</dbReference>
<comment type="caution">
    <text evidence="1">The sequence shown here is derived from an EMBL/GenBank/DDBJ whole genome shotgun (WGS) entry which is preliminary data.</text>
</comment>
<name>A0A4R1L8V4_9BACT</name>
<dbReference type="GO" id="GO:0003824">
    <property type="term" value="F:catalytic activity"/>
    <property type="evidence" value="ECO:0007669"/>
    <property type="project" value="InterPro"/>
</dbReference>
<reference evidence="1 2" key="1">
    <citation type="submission" date="2019-03" db="EMBL/GenBank/DDBJ databases">
        <title>Genomic Encyclopedia of Type Strains, Phase IV (KMG-IV): sequencing the most valuable type-strain genomes for metagenomic binning, comparative biology and taxonomic classification.</title>
        <authorList>
            <person name="Goeker M."/>
        </authorList>
    </citation>
    <scope>NUCLEOTIDE SEQUENCE [LARGE SCALE GENOMIC DNA]</scope>
    <source>
        <strain evidence="1 2">DSM 103428</strain>
    </source>
</reference>
<keyword evidence="2" id="KW-1185">Reference proteome</keyword>
<sequence>MRKTLTLDNGKLHVEVIPELGSKLSSLRLSGGAELLQQPLRPYAARTREMAFDESDASGFDECLPSVSGCVVQTAAGAVTIPDHGDFWRIEWQGEQSGDEIRLRADGFSLPLRFEKTLRLEDSSVILAYRVTNLSDQPVEYAWSAHPLFTVDAGDRILLPGTVESVVVQGSAGDRLGTAGTRHNWPRAIQSDGKTVDLSIAGDIADGIGDKLYTAAPAEGWCAIERRKEKCRISVHFDVTEIPSLGLWLCYGGWPEKGTARQQCVALEPCTAPVDSLAQAMENGSAKRLTAGQSDTWQITVRLTGVS</sequence>
<accession>A0A4R1L8V4</accession>
<evidence type="ECO:0000313" key="1">
    <source>
        <dbReference type="EMBL" id="TCK72799.1"/>
    </source>
</evidence>
<protein>
    <submittedName>
        <fullName evidence="1">Galactose mutarotase-like enzyme</fullName>
    </submittedName>
</protein>
<evidence type="ECO:0000313" key="2">
    <source>
        <dbReference type="Proteomes" id="UP000295210"/>
    </source>
</evidence>
<dbReference type="Proteomes" id="UP000295210">
    <property type="component" value="Unassembled WGS sequence"/>
</dbReference>
<dbReference type="GO" id="GO:0005975">
    <property type="term" value="P:carbohydrate metabolic process"/>
    <property type="evidence" value="ECO:0007669"/>
    <property type="project" value="InterPro"/>
</dbReference>
<dbReference type="Gene3D" id="2.70.98.10">
    <property type="match status" value="1"/>
</dbReference>
<gene>
    <name evidence="1" type="ORF">C7378_2389</name>
</gene>
<dbReference type="AlphaFoldDB" id="A0A4R1L8V4"/>
<dbReference type="SUPFAM" id="SSF74650">
    <property type="entry name" value="Galactose mutarotase-like"/>
    <property type="match status" value="1"/>
</dbReference>
<dbReference type="EMBL" id="SMGK01000003">
    <property type="protein sequence ID" value="TCK72799.1"/>
    <property type="molecule type" value="Genomic_DNA"/>
</dbReference>